<feature type="region of interest" description="Disordered" evidence="1">
    <location>
        <begin position="131"/>
        <end position="151"/>
    </location>
</feature>
<keyword evidence="2" id="KW-1133">Transmembrane helix</keyword>
<organism evidence="3 4">
    <name type="scientific">Pandoravirus japonicus</name>
    <dbReference type="NCBI Taxonomy" id="2823154"/>
    <lineage>
        <taxon>Viruses</taxon>
        <taxon>Pandoravirus</taxon>
    </lineage>
</organism>
<dbReference type="EMBL" id="LC625835">
    <property type="protein sequence ID" value="BCU03590.1"/>
    <property type="molecule type" value="Genomic_DNA"/>
</dbReference>
<name>A0A811BQI9_9VIRU</name>
<keyword evidence="2" id="KW-0472">Membrane</keyword>
<keyword evidence="2" id="KW-0812">Transmembrane</keyword>
<evidence type="ECO:0000313" key="3">
    <source>
        <dbReference type="EMBL" id="BCU03590.1"/>
    </source>
</evidence>
<protein>
    <recommendedName>
        <fullName evidence="5">Transmembrane protein</fullName>
    </recommendedName>
</protein>
<reference evidence="3" key="1">
    <citation type="submission" date="2021-04" db="EMBL/GenBank/DDBJ databases">
        <title>Draft Genome Sequence of Pandoravirus japonicus, Isolated from the Sabaishi River of Niigata, Japan.</title>
        <authorList>
            <person name="Hosokawa N."/>
            <person name="Takahashi H."/>
            <person name="Aoki K."/>
            <person name="Takemura M."/>
        </authorList>
    </citation>
    <scope>NUCLEOTIDE SEQUENCE</scope>
</reference>
<proteinExistence type="predicted"/>
<evidence type="ECO:0008006" key="5">
    <source>
        <dbReference type="Google" id="ProtNLM"/>
    </source>
</evidence>
<evidence type="ECO:0000256" key="1">
    <source>
        <dbReference type="SAM" id="MobiDB-lite"/>
    </source>
</evidence>
<sequence>MSPRSTEARHSAGAQFFLFPKKIFLMPPSVVPLCFSLFVLFVVLFALMAVSRLFSLFFFIPMVVFGVVFFFKSQEATKKWADGTVGAVWVASVFACARAQSDERPFAARKLSVLGAPFGRAWANEGALENGTQSPFAAHYGASKQDPKSRR</sequence>
<evidence type="ECO:0000313" key="4">
    <source>
        <dbReference type="Proteomes" id="UP001253637"/>
    </source>
</evidence>
<accession>A0A811BQI9</accession>
<feature type="transmembrane region" description="Helical" evidence="2">
    <location>
        <begin position="53"/>
        <end position="71"/>
    </location>
</feature>
<evidence type="ECO:0000256" key="2">
    <source>
        <dbReference type="SAM" id="Phobius"/>
    </source>
</evidence>
<feature type="transmembrane region" description="Helical" evidence="2">
    <location>
        <begin position="23"/>
        <end position="47"/>
    </location>
</feature>
<dbReference type="Proteomes" id="UP001253637">
    <property type="component" value="Segment"/>
</dbReference>